<comment type="caution">
    <text evidence="1">The sequence shown here is derived from an EMBL/GenBank/DDBJ whole genome shotgun (WGS) entry which is preliminary data.</text>
</comment>
<protein>
    <submittedName>
        <fullName evidence="1">CcoQ/FixQ family Cbb3-type cytochrome c oxidase assembly chaperone</fullName>
    </submittedName>
</protein>
<dbReference type="InterPro" id="IPR008621">
    <property type="entry name" value="Cbb3-typ_cyt_oxidase_comp"/>
</dbReference>
<dbReference type="RefSeq" id="WP_162310148.1">
    <property type="nucleotide sequence ID" value="NZ_JACHGU010000005.1"/>
</dbReference>
<evidence type="ECO:0000313" key="1">
    <source>
        <dbReference type="EMBL" id="KAF1687129.1"/>
    </source>
</evidence>
<sequence>MISGIVTLLLLLLFVGIWAWAWLPRNRAGFDEAARLALDDAPAEEDRA</sequence>
<reference evidence="1 2" key="1">
    <citation type="submission" date="2017-10" db="EMBL/GenBank/DDBJ databases">
        <title>Whole genome sequencing of Pseudoxanthomonas broegbernensis DSM 12573(T).</title>
        <authorList>
            <person name="Kumar S."/>
            <person name="Bansal K."/>
            <person name="Kaur A."/>
            <person name="Patil P."/>
            <person name="Sharma S."/>
            <person name="Patil P.B."/>
        </authorList>
    </citation>
    <scope>NUCLEOTIDE SEQUENCE [LARGE SCALE GENOMIC DNA]</scope>
    <source>
        <strain evidence="1 2">DSM 12573</strain>
    </source>
</reference>
<dbReference type="EMBL" id="MWIP01000003">
    <property type="protein sequence ID" value="KAF1687129.1"/>
    <property type="molecule type" value="Genomic_DNA"/>
</dbReference>
<evidence type="ECO:0000313" key="2">
    <source>
        <dbReference type="Proteomes" id="UP000462066"/>
    </source>
</evidence>
<gene>
    <name evidence="1" type="ORF">B1992_03830</name>
</gene>
<organism evidence="1 2">
    <name type="scientific">Pseudoxanthomonas broegbernensis</name>
    <dbReference type="NCBI Taxonomy" id="83619"/>
    <lineage>
        <taxon>Bacteria</taxon>
        <taxon>Pseudomonadati</taxon>
        <taxon>Pseudomonadota</taxon>
        <taxon>Gammaproteobacteria</taxon>
        <taxon>Lysobacterales</taxon>
        <taxon>Lysobacteraceae</taxon>
        <taxon>Pseudoxanthomonas</taxon>
    </lineage>
</organism>
<accession>A0A7V8GNP7</accession>
<name>A0A7V8GNP7_9GAMM</name>
<proteinExistence type="predicted"/>
<dbReference type="AlphaFoldDB" id="A0A7V8GNP7"/>
<dbReference type="Proteomes" id="UP000462066">
    <property type="component" value="Unassembled WGS sequence"/>
</dbReference>
<keyword evidence="2" id="KW-1185">Reference proteome</keyword>
<dbReference type="Pfam" id="PF05545">
    <property type="entry name" value="FixQ"/>
    <property type="match status" value="1"/>
</dbReference>